<name>A0A9Q5GU00_9BACT</name>
<dbReference type="Proteomes" id="UP000281028">
    <property type="component" value="Unassembled WGS sequence"/>
</dbReference>
<dbReference type="EMBL" id="RIAR02000001">
    <property type="protein sequence ID" value="NSL88714.1"/>
    <property type="molecule type" value="Genomic_DNA"/>
</dbReference>
<dbReference type="InterPro" id="IPR046508">
    <property type="entry name" value="DUF6686"/>
</dbReference>
<comment type="caution">
    <text evidence="1">The sequence shown here is derived from an EMBL/GenBank/DDBJ whole genome shotgun (WGS) entry which is preliminary data.</text>
</comment>
<evidence type="ECO:0000313" key="2">
    <source>
        <dbReference type="Proteomes" id="UP000281028"/>
    </source>
</evidence>
<dbReference type="Pfam" id="PF20391">
    <property type="entry name" value="DUF6686"/>
    <property type="match status" value="1"/>
</dbReference>
<proteinExistence type="predicted"/>
<keyword evidence="2" id="KW-1185">Reference proteome</keyword>
<dbReference type="AlphaFoldDB" id="A0A9Q5GU00"/>
<evidence type="ECO:0000313" key="1">
    <source>
        <dbReference type="EMBL" id="NSL88714.1"/>
    </source>
</evidence>
<reference evidence="1" key="1">
    <citation type="submission" date="2020-05" db="EMBL/GenBank/DDBJ databases">
        <title>Chitinophaga laudate sp. nov., isolated from a tropical peat swamp.</title>
        <authorList>
            <person name="Goh C.B.S."/>
            <person name="Lee M.S."/>
            <person name="Parimannan S."/>
            <person name="Pasbakhsh P."/>
            <person name="Yule C.M."/>
            <person name="Rajandas H."/>
            <person name="Loke S."/>
            <person name="Croft L."/>
            <person name="Tan J.B.L."/>
        </authorList>
    </citation>
    <scope>NUCLEOTIDE SEQUENCE</scope>
    <source>
        <strain evidence="1">Mgbs1</strain>
    </source>
</reference>
<gene>
    <name evidence="1" type="ORF">ECE50_017870</name>
</gene>
<organism evidence="1 2">
    <name type="scientific">Chitinophaga solisilvae</name>
    <dbReference type="NCBI Taxonomy" id="1233460"/>
    <lineage>
        <taxon>Bacteria</taxon>
        <taxon>Pseudomonadati</taxon>
        <taxon>Bacteroidota</taxon>
        <taxon>Chitinophagia</taxon>
        <taxon>Chitinophagales</taxon>
        <taxon>Chitinophagaceae</taxon>
        <taxon>Chitinophaga</taxon>
    </lineage>
</organism>
<sequence>MCNYQTLYHSSNGYMIRCPHCKGIQLAFGTSVVNLSGDEFFCFADMVVRMSDHGDVHREPNEKSICLPLPADHVMMLLTPAELNRLSHMVQQVQALLRTYEILDEASNYTPGE</sequence>
<dbReference type="OrthoDB" id="957491at2"/>
<protein>
    <submittedName>
        <fullName evidence="1">Uncharacterized protein</fullName>
    </submittedName>
</protein>
<accession>A0A9Q5GU00</accession>